<evidence type="ECO:0000313" key="2">
    <source>
        <dbReference type="Proteomes" id="UP000214646"/>
    </source>
</evidence>
<evidence type="ECO:0000313" key="1">
    <source>
        <dbReference type="EMBL" id="OWK39520.1"/>
    </source>
</evidence>
<dbReference type="EMBL" id="NIDE01000010">
    <property type="protein sequence ID" value="OWK39520.1"/>
    <property type="molecule type" value="Genomic_DNA"/>
</dbReference>
<name>A0A225DD83_9BACT</name>
<gene>
    <name evidence="1" type="ORF">FRUB_06083</name>
</gene>
<organism evidence="1 2">
    <name type="scientific">Fimbriiglobus ruber</name>
    <dbReference type="NCBI Taxonomy" id="1908690"/>
    <lineage>
        <taxon>Bacteria</taxon>
        <taxon>Pseudomonadati</taxon>
        <taxon>Planctomycetota</taxon>
        <taxon>Planctomycetia</taxon>
        <taxon>Gemmatales</taxon>
        <taxon>Gemmataceae</taxon>
        <taxon>Fimbriiglobus</taxon>
    </lineage>
</organism>
<reference evidence="2" key="1">
    <citation type="submission" date="2017-06" db="EMBL/GenBank/DDBJ databases">
        <title>Genome analysis of Fimbriiglobus ruber SP5, the first member of the order Planctomycetales with confirmed chitinolytic capability.</title>
        <authorList>
            <person name="Ravin N.V."/>
            <person name="Rakitin A.L."/>
            <person name="Ivanova A.A."/>
            <person name="Beletsky A.V."/>
            <person name="Kulichevskaya I.S."/>
            <person name="Mardanov A.V."/>
            <person name="Dedysh S.N."/>
        </authorList>
    </citation>
    <scope>NUCLEOTIDE SEQUENCE [LARGE SCALE GENOMIC DNA]</scope>
    <source>
        <strain evidence="2">SP5</strain>
    </source>
</reference>
<accession>A0A225DD83</accession>
<comment type="caution">
    <text evidence="1">The sequence shown here is derived from an EMBL/GenBank/DDBJ whole genome shotgun (WGS) entry which is preliminary data.</text>
</comment>
<protein>
    <submittedName>
        <fullName evidence="1">Uncharacterized protein</fullName>
    </submittedName>
</protein>
<sequence length="64" mass="7539">MFSNVHSVHLGSKQILRLMHEDQMRKFRQAPRDEREKHAEQAAKYRDLMSTLDMIGMLANAGRR</sequence>
<proteinExistence type="predicted"/>
<dbReference type="RefSeq" id="WP_088256990.1">
    <property type="nucleotide sequence ID" value="NZ_NIDE01000010.1"/>
</dbReference>
<dbReference type="Proteomes" id="UP000214646">
    <property type="component" value="Unassembled WGS sequence"/>
</dbReference>
<keyword evidence="2" id="KW-1185">Reference proteome</keyword>
<dbReference type="AlphaFoldDB" id="A0A225DD83"/>